<dbReference type="CDD" id="cd16917">
    <property type="entry name" value="HATPase_UhpB-NarQ-NarX-like"/>
    <property type="match status" value="1"/>
</dbReference>
<proteinExistence type="predicted"/>
<dbReference type="InterPro" id="IPR003018">
    <property type="entry name" value="GAF"/>
</dbReference>
<evidence type="ECO:0000256" key="2">
    <source>
        <dbReference type="ARBA" id="ARBA00022777"/>
    </source>
</evidence>
<dbReference type="Gene3D" id="3.30.565.10">
    <property type="entry name" value="Histidine kinase-like ATPase, C-terminal domain"/>
    <property type="match status" value="1"/>
</dbReference>
<reference evidence="5 6" key="1">
    <citation type="submission" date="2014-07" db="EMBL/GenBank/DDBJ databases">
        <authorList>
            <person name="Zhang J.E."/>
            <person name="Yang H."/>
            <person name="Guo J."/>
            <person name="Deng Z."/>
            <person name="Luo H."/>
            <person name="Luo M."/>
            <person name="Zhao B."/>
        </authorList>
    </citation>
    <scope>NUCLEOTIDE SEQUENCE [LARGE SCALE GENOMIC DNA]</scope>
    <source>
        <strain evidence="5 6">1CP</strain>
    </source>
</reference>
<dbReference type="GO" id="GO:0046983">
    <property type="term" value="F:protein dimerization activity"/>
    <property type="evidence" value="ECO:0007669"/>
    <property type="project" value="InterPro"/>
</dbReference>
<keyword evidence="1 5" id="KW-0808">Transferase</keyword>
<dbReference type="GO" id="GO:0000155">
    <property type="term" value="F:phosphorelay sensor kinase activity"/>
    <property type="evidence" value="ECO:0007669"/>
    <property type="project" value="InterPro"/>
</dbReference>
<dbReference type="SMART" id="SM00387">
    <property type="entry name" value="HATPase_c"/>
    <property type="match status" value="1"/>
</dbReference>
<dbReference type="InterPro" id="IPR050482">
    <property type="entry name" value="Sensor_HK_TwoCompSys"/>
</dbReference>
<dbReference type="GO" id="GO:0016020">
    <property type="term" value="C:membrane"/>
    <property type="evidence" value="ECO:0007669"/>
    <property type="project" value="InterPro"/>
</dbReference>
<organism evidence="5 6">
    <name type="scientific">Rhodococcus opacus</name>
    <name type="common">Nocardia opaca</name>
    <dbReference type="NCBI Taxonomy" id="37919"/>
    <lineage>
        <taxon>Bacteria</taxon>
        <taxon>Bacillati</taxon>
        <taxon>Actinomycetota</taxon>
        <taxon>Actinomycetes</taxon>
        <taxon>Mycobacteriales</taxon>
        <taxon>Nocardiaceae</taxon>
        <taxon>Rhodococcus</taxon>
    </lineage>
</organism>
<dbReference type="Pfam" id="PF07730">
    <property type="entry name" value="HisKA_3"/>
    <property type="match status" value="1"/>
</dbReference>
<dbReference type="InterPro" id="IPR036890">
    <property type="entry name" value="HATPase_C_sf"/>
</dbReference>
<dbReference type="PATRIC" id="fig|37919.13.peg.7021"/>
<dbReference type="EC" id="2.7.13.3" evidence="5"/>
<dbReference type="EMBL" id="CP009111">
    <property type="protein sequence ID" value="ANS31310.1"/>
    <property type="molecule type" value="Genomic_DNA"/>
</dbReference>
<accession>A0A1B1KFG5</accession>
<evidence type="ECO:0000259" key="4">
    <source>
        <dbReference type="SMART" id="SM00387"/>
    </source>
</evidence>
<dbReference type="RefSeq" id="WP_065492550.1">
    <property type="nucleotide sequence ID" value="NZ_CP009111.1"/>
</dbReference>
<keyword evidence="2 5" id="KW-0418">Kinase</keyword>
<name>A0A1B1KFG5_RHOOP</name>
<dbReference type="InterPro" id="IPR011712">
    <property type="entry name" value="Sig_transdc_His_kin_sub3_dim/P"/>
</dbReference>
<dbReference type="AlphaFoldDB" id="A0A1B1KFG5"/>
<dbReference type="InterPro" id="IPR003594">
    <property type="entry name" value="HATPase_dom"/>
</dbReference>
<dbReference type="Pfam" id="PF13492">
    <property type="entry name" value="GAF_3"/>
    <property type="match status" value="1"/>
</dbReference>
<dbReference type="Proteomes" id="UP000186108">
    <property type="component" value="Chromosome"/>
</dbReference>
<keyword evidence="3" id="KW-0902">Two-component regulatory system</keyword>
<dbReference type="Gene3D" id="3.30.450.40">
    <property type="match status" value="1"/>
</dbReference>
<dbReference type="SUPFAM" id="SSF55781">
    <property type="entry name" value="GAF domain-like"/>
    <property type="match status" value="1"/>
</dbReference>
<dbReference type="SUPFAM" id="SSF55874">
    <property type="entry name" value="ATPase domain of HSP90 chaperone/DNA topoisomerase II/histidine kinase"/>
    <property type="match status" value="1"/>
</dbReference>
<protein>
    <submittedName>
        <fullName evidence="5">Redox sensor histidine kinase response regulator DevS</fullName>
        <ecNumber evidence="5">2.7.13.3</ecNumber>
    </submittedName>
</protein>
<gene>
    <name evidence="5" type="primary">devS</name>
    <name evidence="5" type="ORF">R1CP_33435</name>
</gene>
<dbReference type="PANTHER" id="PTHR24421:SF56">
    <property type="entry name" value="OXYGEN SENSOR HISTIDINE KINASE RESPONSE REGULATOR DOST"/>
    <property type="match status" value="1"/>
</dbReference>
<evidence type="ECO:0000256" key="3">
    <source>
        <dbReference type="ARBA" id="ARBA00023012"/>
    </source>
</evidence>
<dbReference type="InterPro" id="IPR029016">
    <property type="entry name" value="GAF-like_dom_sf"/>
</dbReference>
<evidence type="ECO:0000256" key="1">
    <source>
        <dbReference type="ARBA" id="ARBA00022679"/>
    </source>
</evidence>
<dbReference type="Pfam" id="PF02518">
    <property type="entry name" value="HATPase_c"/>
    <property type="match status" value="1"/>
</dbReference>
<evidence type="ECO:0000313" key="5">
    <source>
        <dbReference type="EMBL" id="ANS31310.1"/>
    </source>
</evidence>
<dbReference type="PANTHER" id="PTHR24421">
    <property type="entry name" value="NITRATE/NITRITE SENSOR PROTEIN NARX-RELATED"/>
    <property type="match status" value="1"/>
</dbReference>
<sequence>MATDQVLELIVRRAQDLAGAEQAFLAQPQDPDLDPAQVADLIVTASAGTAPEQLHGRLLAVPGSHTGDAFGNGIPFQTPVFDEGHGPALLLPLRSAPDTVSGVLVLVRPAGTPAFAEWQVRMITEFADQAALALKLADDQRQLAAASVFSDRDRIARDLHDHVIQRLFAHGLSLQSAQGRARDPAMRDRLSQMVDEVQDIITGLRTAIFDLHGGLGDGPGLRHIFASVIAEQTEDSGLRTTVRMAGPLTVIDNGLAEHAEAVLREALSNVVHHAQARSVTVTVSVGDDLTIDVIDDGAGIPKTIAGSGLHNLTVRAEQAGGTCTVTSADGGGTHLTWSAPLPDDAGTHPSR</sequence>
<evidence type="ECO:0000313" key="6">
    <source>
        <dbReference type="Proteomes" id="UP000186108"/>
    </source>
</evidence>
<dbReference type="Gene3D" id="1.20.5.1930">
    <property type="match status" value="1"/>
</dbReference>
<feature type="domain" description="Histidine kinase/HSP90-like ATPase" evidence="4">
    <location>
        <begin position="254"/>
        <end position="343"/>
    </location>
</feature>